<keyword evidence="3" id="KW-1185">Reference proteome</keyword>
<dbReference type="WBParaSite" id="ASIM_0000358601-mRNA-1">
    <property type="protein sequence ID" value="ASIM_0000358601-mRNA-1"/>
    <property type="gene ID" value="ASIM_0000358601"/>
</dbReference>
<feature type="transmembrane region" description="Helical" evidence="1">
    <location>
        <begin position="46"/>
        <end position="68"/>
    </location>
</feature>
<evidence type="ECO:0000313" key="4">
    <source>
        <dbReference type="WBParaSite" id="ASIM_0000358601-mRNA-1"/>
    </source>
</evidence>
<proteinExistence type="predicted"/>
<gene>
    <name evidence="2" type="ORF">ASIM_LOCUS3421</name>
</gene>
<keyword evidence="1" id="KW-1133">Transmembrane helix</keyword>
<evidence type="ECO:0000256" key="1">
    <source>
        <dbReference type="SAM" id="Phobius"/>
    </source>
</evidence>
<dbReference type="EMBL" id="UYRR01005288">
    <property type="protein sequence ID" value="VDK21682.1"/>
    <property type="molecule type" value="Genomic_DNA"/>
</dbReference>
<protein>
    <submittedName>
        <fullName evidence="4">Antenna complex alpha/beta subunit</fullName>
    </submittedName>
</protein>
<reference evidence="2 3" key="2">
    <citation type="submission" date="2018-11" db="EMBL/GenBank/DDBJ databases">
        <authorList>
            <consortium name="Pathogen Informatics"/>
        </authorList>
    </citation>
    <scope>NUCLEOTIDE SEQUENCE [LARGE SCALE GENOMIC DNA]</scope>
</reference>
<dbReference type="Proteomes" id="UP000267096">
    <property type="component" value="Unassembled WGS sequence"/>
</dbReference>
<name>A0A0M3J7N8_ANISI</name>
<organism evidence="4">
    <name type="scientific">Anisakis simplex</name>
    <name type="common">Herring worm</name>
    <dbReference type="NCBI Taxonomy" id="6269"/>
    <lineage>
        <taxon>Eukaryota</taxon>
        <taxon>Metazoa</taxon>
        <taxon>Ecdysozoa</taxon>
        <taxon>Nematoda</taxon>
        <taxon>Chromadorea</taxon>
        <taxon>Rhabditida</taxon>
        <taxon>Spirurina</taxon>
        <taxon>Ascaridomorpha</taxon>
        <taxon>Ascaridoidea</taxon>
        <taxon>Anisakidae</taxon>
        <taxon>Anisakis</taxon>
        <taxon>Anisakis simplex complex</taxon>
    </lineage>
</organism>
<keyword evidence="1" id="KW-0472">Membrane</keyword>
<keyword evidence="1" id="KW-0812">Transmembrane</keyword>
<dbReference type="OrthoDB" id="10260134at2759"/>
<reference evidence="4" key="1">
    <citation type="submission" date="2017-02" db="UniProtKB">
        <authorList>
            <consortium name="WormBaseParasite"/>
        </authorList>
    </citation>
    <scope>IDENTIFICATION</scope>
</reference>
<dbReference type="AlphaFoldDB" id="A0A0M3J7N8"/>
<evidence type="ECO:0000313" key="3">
    <source>
        <dbReference type="Proteomes" id="UP000267096"/>
    </source>
</evidence>
<accession>A0A0M3J7N8</accession>
<evidence type="ECO:0000313" key="2">
    <source>
        <dbReference type="EMBL" id="VDK21682.1"/>
    </source>
</evidence>
<sequence>MTGPTRPKLDAEYLKTAKEQFLAVDYNEIHELDEAAKKEVFESEIVWRNVAVFVILHVLAVFGLYHLIFTAKWLTVGWSELMSLVLL</sequence>